<dbReference type="EMBL" id="JASPKY010000581">
    <property type="protein sequence ID" value="KAK9692460.1"/>
    <property type="molecule type" value="Genomic_DNA"/>
</dbReference>
<comment type="caution">
    <text evidence="1">The sequence shown here is derived from an EMBL/GenBank/DDBJ whole genome shotgun (WGS) entry which is preliminary data.</text>
</comment>
<reference evidence="1 2" key="1">
    <citation type="journal article" date="2024" name="BMC Genomics">
        <title>De novo assembly and annotation of Popillia japonica's genome with initial clues to its potential as an invasive pest.</title>
        <authorList>
            <person name="Cucini C."/>
            <person name="Boschi S."/>
            <person name="Funari R."/>
            <person name="Cardaioli E."/>
            <person name="Iannotti N."/>
            <person name="Marturano G."/>
            <person name="Paoli F."/>
            <person name="Bruttini M."/>
            <person name="Carapelli A."/>
            <person name="Frati F."/>
            <person name="Nardi F."/>
        </authorList>
    </citation>
    <scope>NUCLEOTIDE SEQUENCE [LARGE SCALE GENOMIC DNA]</scope>
    <source>
        <strain evidence="1">DMR45628</strain>
    </source>
</reference>
<name>A0AAW1IRH9_POPJA</name>
<proteinExistence type="predicted"/>
<dbReference type="Proteomes" id="UP001458880">
    <property type="component" value="Unassembled WGS sequence"/>
</dbReference>
<sequence length="116" mass="13450">MDDSHRRVQKPTKRLDRVSLETHANEIIRNNNSICQFSEILSQKCDVTCRHRLLLKLNELEDILLQDNDEVEVVLVPPDGGDITDEDSGDEDEINLQRLARRMLRANIEKSLVKMK</sequence>
<organism evidence="1 2">
    <name type="scientific">Popillia japonica</name>
    <name type="common">Japanese beetle</name>
    <dbReference type="NCBI Taxonomy" id="7064"/>
    <lineage>
        <taxon>Eukaryota</taxon>
        <taxon>Metazoa</taxon>
        <taxon>Ecdysozoa</taxon>
        <taxon>Arthropoda</taxon>
        <taxon>Hexapoda</taxon>
        <taxon>Insecta</taxon>
        <taxon>Pterygota</taxon>
        <taxon>Neoptera</taxon>
        <taxon>Endopterygota</taxon>
        <taxon>Coleoptera</taxon>
        <taxon>Polyphaga</taxon>
        <taxon>Scarabaeiformia</taxon>
        <taxon>Scarabaeidae</taxon>
        <taxon>Rutelinae</taxon>
        <taxon>Popillia</taxon>
    </lineage>
</organism>
<evidence type="ECO:0000313" key="2">
    <source>
        <dbReference type="Proteomes" id="UP001458880"/>
    </source>
</evidence>
<accession>A0AAW1IRH9</accession>
<gene>
    <name evidence="1" type="ORF">QE152_g35153</name>
</gene>
<protein>
    <submittedName>
        <fullName evidence="1">Uncharacterized protein</fullName>
    </submittedName>
</protein>
<evidence type="ECO:0000313" key="1">
    <source>
        <dbReference type="EMBL" id="KAK9692460.1"/>
    </source>
</evidence>
<keyword evidence="2" id="KW-1185">Reference proteome</keyword>
<dbReference type="AlphaFoldDB" id="A0AAW1IRH9"/>